<gene>
    <name evidence="8" type="ORF">JMN37_06160</name>
</gene>
<feature type="transmembrane region" description="Helical" evidence="6">
    <location>
        <begin position="400"/>
        <end position="416"/>
    </location>
</feature>
<dbReference type="Proteomes" id="UP001205920">
    <property type="component" value="Unassembled WGS sequence"/>
</dbReference>
<evidence type="ECO:0000259" key="7">
    <source>
        <dbReference type="Pfam" id="PF03772"/>
    </source>
</evidence>
<feature type="transmembrane region" description="Helical" evidence="6">
    <location>
        <begin position="211"/>
        <end position="231"/>
    </location>
</feature>
<feature type="transmembrane region" description="Helical" evidence="6">
    <location>
        <begin position="303"/>
        <end position="324"/>
    </location>
</feature>
<feature type="transmembrane region" description="Helical" evidence="6">
    <location>
        <begin position="44"/>
        <end position="66"/>
    </location>
</feature>
<evidence type="ECO:0000256" key="3">
    <source>
        <dbReference type="ARBA" id="ARBA00022692"/>
    </source>
</evidence>
<feature type="transmembrane region" description="Helical" evidence="6">
    <location>
        <begin position="428"/>
        <end position="448"/>
    </location>
</feature>
<dbReference type="NCBIfam" id="TIGR00360">
    <property type="entry name" value="ComEC_N-term"/>
    <property type="match status" value="1"/>
</dbReference>
<evidence type="ECO:0000256" key="4">
    <source>
        <dbReference type="ARBA" id="ARBA00022989"/>
    </source>
</evidence>
<comment type="caution">
    <text evidence="8">The sequence shown here is derived from an EMBL/GenBank/DDBJ whole genome shotgun (WGS) entry which is preliminary data.</text>
</comment>
<dbReference type="EMBL" id="JAEUWV010000006">
    <property type="protein sequence ID" value="MCO6394558.1"/>
    <property type="molecule type" value="Genomic_DNA"/>
</dbReference>
<feature type="transmembrane region" description="Helical" evidence="6">
    <location>
        <begin position="12"/>
        <end position="38"/>
    </location>
</feature>
<evidence type="ECO:0000256" key="5">
    <source>
        <dbReference type="ARBA" id="ARBA00023136"/>
    </source>
</evidence>
<dbReference type="PANTHER" id="PTHR30619:SF7">
    <property type="entry name" value="BETA-LACTAMASE DOMAIN PROTEIN"/>
    <property type="match status" value="1"/>
</dbReference>
<sequence>MQELRLVPTALCVWIATIVTVALAPWAGFAVVAAAVVLCGCARAVGQAVLVGSGGVATVVVAWVRITVARAGTLRLPVEATVTAAPKELDSGGMLVRVRAGSGGAELPVFVRGGVPDGVVSGATVRVDGTVSESSRAGVNPWAVNGTVEPLTGPTGASGWAQHVRATFADAVREHVGEHSQGLIPGMVLGDTSMQGASEQQAYIATGLSHLSAVSGSNVAIVTTFAVVVAAALRIGLYGRLVAAGAALAVFALLVGPEPSVLRASVMGLVGLVAVVASSQTEVIHALCLAVIALIFFDTDLAMHYGFALSVAATVGIVVLFPLFYRALAPTALPDILVRAVAVAIAADVATMPLVAAMAGQVSLVSVGANVLVAPVTPLVTVLGLCAVVLAVLPGGLEAIVLWLISPLTWWVHTVAERGAALPAATVAANPVTVLIGYGWVVAVLLLVPWRRRTLALCLTCAVVASACFAWPRGTVVDPATLRSHVVATKDDILPVPSGTELVVVLEEGSAPKRPAATPDGIPVIFPNRGAVPVLYADGRQQLR</sequence>
<feature type="transmembrane region" description="Helical" evidence="6">
    <location>
        <begin position="336"/>
        <end position="359"/>
    </location>
</feature>
<keyword evidence="3 6" id="KW-0812">Transmembrane</keyword>
<dbReference type="PANTHER" id="PTHR30619">
    <property type="entry name" value="DNA INTERNALIZATION/COMPETENCE PROTEIN COMEC/REC2"/>
    <property type="match status" value="1"/>
</dbReference>
<keyword evidence="5 6" id="KW-0472">Membrane</keyword>
<keyword evidence="2" id="KW-1003">Cell membrane</keyword>
<dbReference type="GO" id="GO:0005886">
    <property type="term" value="C:plasma membrane"/>
    <property type="evidence" value="ECO:0007669"/>
    <property type="project" value="UniProtKB-SubCell"/>
</dbReference>
<accession>A0AAW5HVT4</accession>
<evidence type="ECO:0000313" key="8">
    <source>
        <dbReference type="EMBL" id="MCO6394558.1"/>
    </source>
</evidence>
<feature type="transmembrane region" description="Helical" evidence="6">
    <location>
        <begin position="268"/>
        <end position="297"/>
    </location>
</feature>
<name>A0AAW5HVT4_9CORY</name>
<evidence type="ECO:0000256" key="1">
    <source>
        <dbReference type="ARBA" id="ARBA00004651"/>
    </source>
</evidence>
<dbReference type="InterPro" id="IPR004477">
    <property type="entry name" value="ComEC_N"/>
</dbReference>
<reference evidence="8 9" key="1">
    <citation type="submission" date="2021-01" db="EMBL/GenBank/DDBJ databases">
        <title>Identification and Characterization of Corynebacterium sp.</title>
        <authorList>
            <person name="Luo Q."/>
            <person name="Qu P."/>
            <person name="Chen Q."/>
        </authorList>
    </citation>
    <scope>NUCLEOTIDE SEQUENCE [LARGE SCALE GENOMIC DNA]</scope>
    <source>
        <strain evidence="8 9">MC-18</strain>
    </source>
</reference>
<dbReference type="Pfam" id="PF03772">
    <property type="entry name" value="Competence"/>
    <property type="match status" value="1"/>
</dbReference>
<evidence type="ECO:0000256" key="2">
    <source>
        <dbReference type="ARBA" id="ARBA00022475"/>
    </source>
</evidence>
<feature type="domain" description="ComEC/Rec2-related protein" evidence="7">
    <location>
        <begin position="187"/>
        <end position="451"/>
    </location>
</feature>
<proteinExistence type="predicted"/>
<organism evidence="8 9">
    <name type="scientific">Corynebacterium lipophilum</name>
    <dbReference type="NCBI Taxonomy" id="2804918"/>
    <lineage>
        <taxon>Bacteria</taxon>
        <taxon>Bacillati</taxon>
        <taxon>Actinomycetota</taxon>
        <taxon>Actinomycetes</taxon>
        <taxon>Mycobacteriales</taxon>
        <taxon>Corynebacteriaceae</taxon>
        <taxon>Corynebacterium</taxon>
    </lineage>
</organism>
<dbReference type="RefSeq" id="WP_071573545.1">
    <property type="nucleotide sequence ID" value="NZ_JAEUWV010000006.1"/>
</dbReference>
<dbReference type="AlphaFoldDB" id="A0AAW5HVT4"/>
<feature type="transmembrane region" description="Helical" evidence="6">
    <location>
        <begin position="237"/>
        <end position="256"/>
    </location>
</feature>
<evidence type="ECO:0000256" key="6">
    <source>
        <dbReference type="SAM" id="Phobius"/>
    </source>
</evidence>
<feature type="transmembrane region" description="Helical" evidence="6">
    <location>
        <begin position="371"/>
        <end position="393"/>
    </location>
</feature>
<protein>
    <submittedName>
        <fullName evidence="8">ComEC/Rec2 family competence protein</fullName>
    </submittedName>
</protein>
<comment type="subcellular location">
    <subcellularLocation>
        <location evidence="1">Cell membrane</location>
        <topology evidence="1">Multi-pass membrane protein</topology>
    </subcellularLocation>
</comment>
<keyword evidence="9" id="KW-1185">Reference proteome</keyword>
<dbReference type="InterPro" id="IPR052159">
    <property type="entry name" value="Competence_DNA_uptake"/>
</dbReference>
<keyword evidence="4 6" id="KW-1133">Transmembrane helix</keyword>
<feature type="transmembrane region" description="Helical" evidence="6">
    <location>
        <begin position="455"/>
        <end position="472"/>
    </location>
</feature>
<evidence type="ECO:0000313" key="9">
    <source>
        <dbReference type="Proteomes" id="UP001205920"/>
    </source>
</evidence>